<dbReference type="InterPro" id="IPR059000">
    <property type="entry name" value="ATPase_P-type_domA"/>
</dbReference>
<dbReference type="EMBL" id="DVLL01000023">
    <property type="protein sequence ID" value="HIT59487.1"/>
    <property type="molecule type" value="Genomic_DNA"/>
</dbReference>
<dbReference type="GO" id="GO:0005524">
    <property type="term" value="F:ATP binding"/>
    <property type="evidence" value="ECO:0007669"/>
    <property type="project" value="UniProtKB-KW"/>
</dbReference>
<feature type="domain" description="Cation-transporting P-type ATPase N-terminal" evidence="10">
    <location>
        <begin position="1"/>
        <end position="62"/>
    </location>
</feature>
<dbReference type="InterPro" id="IPR023299">
    <property type="entry name" value="ATPase_P-typ_cyto_dom_N"/>
</dbReference>
<feature type="transmembrane region" description="Helical" evidence="9">
    <location>
        <begin position="63"/>
        <end position="82"/>
    </location>
</feature>
<dbReference type="InterPro" id="IPR004014">
    <property type="entry name" value="ATPase_P-typ_cation-transptr_N"/>
</dbReference>
<dbReference type="Pfam" id="PF00122">
    <property type="entry name" value="E1-E2_ATPase"/>
    <property type="match status" value="1"/>
</dbReference>
<dbReference type="Gene3D" id="3.40.1110.10">
    <property type="entry name" value="Calcium-transporting ATPase, cytoplasmic domain N"/>
    <property type="match status" value="1"/>
</dbReference>
<evidence type="ECO:0000313" key="12">
    <source>
        <dbReference type="Proteomes" id="UP000824136"/>
    </source>
</evidence>
<keyword evidence="5" id="KW-0067">ATP-binding</keyword>
<keyword evidence="7 9" id="KW-1133">Transmembrane helix</keyword>
<feature type="transmembrane region" description="Helical" evidence="9">
    <location>
        <begin position="247"/>
        <end position="271"/>
    </location>
</feature>
<feature type="transmembrane region" description="Helical" evidence="9">
    <location>
        <begin position="34"/>
        <end position="57"/>
    </location>
</feature>
<dbReference type="PRINTS" id="PR00119">
    <property type="entry name" value="CATATPASE"/>
</dbReference>
<dbReference type="FunFam" id="3.40.50.1000:FF:000028">
    <property type="entry name" value="Calcium-transporting P-type ATPase, putative"/>
    <property type="match status" value="1"/>
</dbReference>
<dbReference type="GO" id="GO:0016887">
    <property type="term" value="F:ATP hydrolysis activity"/>
    <property type="evidence" value="ECO:0007669"/>
    <property type="project" value="InterPro"/>
</dbReference>
<evidence type="ECO:0000256" key="5">
    <source>
        <dbReference type="ARBA" id="ARBA00022840"/>
    </source>
</evidence>
<evidence type="ECO:0000313" key="11">
    <source>
        <dbReference type="EMBL" id="HIT59487.1"/>
    </source>
</evidence>
<evidence type="ECO:0000256" key="9">
    <source>
        <dbReference type="SAM" id="Phobius"/>
    </source>
</evidence>
<dbReference type="SFLD" id="SFLDS00003">
    <property type="entry name" value="Haloacid_Dehalogenase"/>
    <property type="match status" value="1"/>
</dbReference>
<dbReference type="SUPFAM" id="SSF81660">
    <property type="entry name" value="Metal cation-transporting ATPase, ATP-binding domain N"/>
    <property type="match status" value="1"/>
</dbReference>
<dbReference type="Pfam" id="PF00690">
    <property type="entry name" value="Cation_ATPase_N"/>
    <property type="match status" value="1"/>
</dbReference>
<dbReference type="Proteomes" id="UP000824136">
    <property type="component" value="Unassembled WGS sequence"/>
</dbReference>
<dbReference type="InterPro" id="IPR044492">
    <property type="entry name" value="P_typ_ATPase_HD_dom"/>
</dbReference>
<dbReference type="SUPFAM" id="SSF56784">
    <property type="entry name" value="HAD-like"/>
    <property type="match status" value="1"/>
</dbReference>
<comment type="subcellular location">
    <subcellularLocation>
        <location evidence="1">Membrane</location>
        <topology evidence="1">Multi-pass membrane protein</topology>
    </subcellularLocation>
</comment>
<dbReference type="InterPro" id="IPR018303">
    <property type="entry name" value="ATPase_P-typ_P_site"/>
</dbReference>
<feature type="transmembrane region" description="Helical" evidence="9">
    <location>
        <begin position="728"/>
        <end position="747"/>
    </location>
</feature>
<name>A0A9D1GV62_9FIRM</name>
<evidence type="ECO:0000259" key="10">
    <source>
        <dbReference type="SMART" id="SM00831"/>
    </source>
</evidence>
<evidence type="ECO:0000256" key="6">
    <source>
        <dbReference type="ARBA" id="ARBA00022967"/>
    </source>
</evidence>
<evidence type="ECO:0000256" key="4">
    <source>
        <dbReference type="ARBA" id="ARBA00022741"/>
    </source>
</evidence>
<evidence type="ECO:0000256" key="3">
    <source>
        <dbReference type="ARBA" id="ARBA00022692"/>
    </source>
</evidence>
<dbReference type="NCBIfam" id="TIGR01494">
    <property type="entry name" value="ATPase_P-type"/>
    <property type="match status" value="3"/>
</dbReference>
<evidence type="ECO:0000256" key="8">
    <source>
        <dbReference type="ARBA" id="ARBA00023136"/>
    </source>
</evidence>
<dbReference type="InterPro" id="IPR006068">
    <property type="entry name" value="ATPase_P-typ_cation-transptr_C"/>
</dbReference>
<comment type="similarity">
    <text evidence="2">Belongs to the cation transport ATPase (P-type) (TC 3.A.3) family. Type IIA subfamily.</text>
</comment>
<keyword evidence="8 9" id="KW-0472">Membrane</keyword>
<evidence type="ECO:0000256" key="7">
    <source>
        <dbReference type="ARBA" id="ARBA00022989"/>
    </source>
</evidence>
<dbReference type="AlphaFoldDB" id="A0A9D1GV62"/>
<keyword evidence="6" id="KW-1278">Translocase</keyword>
<feature type="transmembrane region" description="Helical" evidence="9">
    <location>
        <begin position="792"/>
        <end position="815"/>
    </location>
</feature>
<dbReference type="SUPFAM" id="SSF81665">
    <property type="entry name" value="Calcium ATPase, transmembrane domain M"/>
    <property type="match status" value="1"/>
</dbReference>
<dbReference type="GO" id="GO:0016020">
    <property type="term" value="C:membrane"/>
    <property type="evidence" value="ECO:0007669"/>
    <property type="project" value="UniProtKB-SubCell"/>
</dbReference>
<feature type="transmembrane region" description="Helical" evidence="9">
    <location>
        <begin position="651"/>
        <end position="678"/>
    </location>
</feature>
<dbReference type="SUPFAM" id="SSF81653">
    <property type="entry name" value="Calcium ATPase, transduction domain A"/>
    <property type="match status" value="1"/>
</dbReference>
<reference evidence="11" key="1">
    <citation type="submission" date="2020-10" db="EMBL/GenBank/DDBJ databases">
        <authorList>
            <person name="Gilroy R."/>
        </authorList>
    </citation>
    <scope>NUCLEOTIDE SEQUENCE</scope>
    <source>
        <strain evidence="11">CHK33-4379</strain>
    </source>
</reference>
<dbReference type="InterPro" id="IPR023298">
    <property type="entry name" value="ATPase_P-typ_TM_dom_sf"/>
</dbReference>
<sequence>MPQMYKYGLTSSEAEAKLSEFGKNQLRQKKKQSVIGLFLEQFKDVMVIILLAATAISAFMGEIYDAVTIISIVLLDAILGFIQEYRTEKTMEALEKLTSPTAKVIRNGERAEIDASLVVPGDILLLDAGDRIPCDGRLVELNGLWCDEAILTGESEAVKKNYDGMVYMGTSVTRGNAVIKCTETGMSTKMGQMSALIDEAGKDQTPLQKKLSDLGKALCFICLAVCFLVALAGIIRGEPIFDMLLTGITIAIAAIPEGLPATVTIALALAVRRMLKLNALVHKLHSVETLGCTTVICTDKTGTLTENRMSVTKIWADEQEYDLSGSLKSVNTRSSLKKQGGDLTKPLNELFNCGVLCNNSEISISDGEISAAGDPTESAILIAAHKAGIDPGELRRECRRLSEIPFESETKQMSVTVVRKTEEISFTKGAPDIIIKKCGSILTSSGIVPLTASGKRELYELTEKYASKALRVMAFCANYPGSGSTVFLGLMGMMDAPRKEARASVAALKRAGIKTVMITGDHKLTAEAVAKEVGILSLGGIVIGKDELDGMSDKELARIIDRVCVFARVDPKDKLRIVAALKQKGHIVAMTGDGVNDAPAIKEANIGVAMGKSGTDACKQAADLILTDDNFSTLCEAVKQGRTVYSNIRKFVRYLISCNIGEVMVMLLSIVSGLPVILLPTQILLVNLVTDGLPAIALGLEKSEKAVMELSPKRFSGNFFSGGLSGKIAIRGILIGVCTLGCFIYSLRAGASLENARTCALVTLIASQLIHVFECRSEHVSVLRMNPFENGWLLGAVLLSSAATLCCIYIPFLSMAMETVPLTAPQMLWSGVFAAAVPAVSGLVGLVTKRN</sequence>
<reference evidence="11" key="2">
    <citation type="journal article" date="2021" name="PeerJ">
        <title>Extensive microbial diversity within the chicken gut microbiome revealed by metagenomics and culture.</title>
        <authorList>
            <person name="Gilroy R."/>
            <person name="Ravi A."/>
            <person name="Getino M."/>
            <person name="Pursley I."/>
            <person name="Horton D.L."/>
            <person name="Alikhan N.F."/>
            <person name="Baker D."/>
            <person name="Gharbi K."/>
            <person name="Hall N."/>
            <person name="Watson M."/>
            <person name="Adriaenssens E.M."/>
            <person name="Foster-Nyarko E."/>
            <person name="Jarju S."/>
            <person name="Secka A."/>
            <person name="Antonio M."/>
            <person name="Oren A."/>
            <person name="Chaudhuri R.R."/>
            <person name="La Ragione R."/>
            <person name="Hildebrand F."/>
            <person name="Pallen M.J."/>
        </authorList>
    </citation>
    <scope>NUCLEOTIDE SEQUENCE</scope>
    <source>
        <strain evidence="11">CHK33-4379</strain>
    </source>
</reference>
<dbReference type="Gene3D" id="1.20.1110.10">
    <property type="entry name" value="Calcium-transporting ATPase, transmembrane domain"/>
    <property type="match status" value="1"/>
</dbReference>
<dbReference type="InterPro" id="IPR008250">
    <property type="entry name" value="ATPase_P-typ_transduc_dom_A_sf"/>
</dbReference>
<keyword evidence="3 9" id="KW-0812">Transmembrane</keyword>
<protein>
    <submittedName>
        <fullName evidence="11">Cation-translocating P-type ATPase</fullName>
    </submittedName>
</protein>
<comment type="caution">
    <text evidence="11">The sequence shown here is derived from an EMBL/GenBank/DDBJ whole genome shotgun (WGS) entry which is preliminary data.</text>
</comment>
<dbReference type="SMART" id="SM00831">
    <property type="entry name" value="Cation_ATPase_N"/>
    <property type="match status" value="1"/>
</dbReference>
<dbReference type="InterPro" id="IPR036412">
    <property type="entry name" value="HAD-like_sf"/>
</dbReference>
<dbReference type="InterPro" id="IPR001757">
    <property type="entry name" value="P_typ_ATPase"/>
</dbReference>
<dbReference type="PANTHER" id="PTHR42861">
    <property type="entry name" value="CALCIUM-TRANSPORTING ATPASE"/>
    <property type="match status" value="1"/>
</dbReference>
<keyword evidence="4" id="KW-0547">Nucleotide-binding</keyword>
<dbReference type="Pfam" id="PF00689">
    <property type="entry name" value="Cation_ATPase_C"/>
    <property type="match status" value="1"/>
</dbReference>
<dbReference type="Gene3D" id="2.70.150.10">
    <property type="entry name" value="Calcium-transporting ATPase, cytoplasmic transduction domain A"/>
    <property type="match status" value="1"/>
</dbReference>
<organism evidence="11 12">
    <name type="scientific">Candidatus Faeciplasma pullistercoris</name>
    <dbReference type="NCBI Taxonomy" id="2840800"/>
    <lineage>
        <taxon>Bacteria</taxon>
        <taxon>Bacillati</taxon>
        <taxon>Bacillota</taxon>
        <taxon>Clostridia</taxon>
        <taxon>Eubacteriales</taxon>
        <taxon>Oscillospiraceae</taxon>
        <taxon>Oscillospiraceae incertae sedis</taxon>
        <taxon>Candidatus Faeciplasma</taxon>
    </lineage>
</organism>
<gene>
    <name evidence="11" type="ORF">IAC39_07250</name>
</gene>
<dbReference type="Pfam" id="PF13246">
    <property type="entry name" value="Cation_ATPase"/>
    <property type="match status" value="1"/>
</dbReference>
<dbReference type="SFLD" id="SFLDG00002">
    <property type="entry name" value="C1.7:_P-type_atpase_like"/>
    <property type="match status" value="1"/>
</dbReference>
<feature type="transmembrane region" description="Helical" evidence="9">
    <location>
        <begin position="217"/>
        <end position="235"/>
    </location>
</feature>
<proteinExistence type="inferred from homology"/>
<dbReference type="Gene3D" id="3.40.50.1000">
    <property type="entry name" value="HAD superfamily/HAD-like"/>
    <property type="match status" value="1"/>
</dbReference>
<dbReference type="InterPro" id="IPR023214">
    <property type="entry name" value="HAD_sf"/>
</dbReference>
<dbReference type="PRINTS" id="PR00120">
    <property type="entry name" value="HATPASE"/>
</dbReference>
<feature type="transmembrane region" description="Helical" evidence="9">
    <location>
        <begin position="827"/>
        <end position="847"/>
    </location>
</feature>
<dbReference type="PROSITE" id="PS00154">
    <property type="entry name" value="ATPASE_E1_E2"/>
    <property type="match status" value="1"/>
</dbReference>
<accession>A0A9D1GV62</accession>
<evidence type="ECO:0000256" key="2">
    <source>
        <dbReference type="ARBA" id="ARBA00005675"/>
    </source>
</evidence>
<dbReference type="SFLD" id="SFLDF00027">
    <property type="entry name" value="p-type_atpase"/>
    <property type="match status" value="1"/>
</dbReference>
<evidence type="ECO:0000256" key="1">
    <source>
        <dbReference type="ARBA" id="ARBA00004141"/>
    </source>
</evidence>